<dbReference type="Pfam" id="PF08281">
    <property type="entry name" value="Sigma70_r4_2"/>
    <property type="match status" value="1"/>
</dbReference>
<dbReference type="RefSeq" id="WP_013454523.1">
    <property type="nucleotide sequence ID" value="NC_014759.1"/>
</dbReference>
<feature type="domain" description="RNA polymerase sigma-70 region 2" evidence="5">
    <location>
        <begin position="9"/>
        <end position="73"/>
    </location>
</feature>
<dbReference type="InterPro" id="IPR013324">
    <property type="entry name" value="RNA_pol_sigma_r3/r4-like"/>
</dbReference>
<reference evidence="7 8" key="1">
    <citation type="journal article" date="2011" name="Stand. Genomic Sci.">
        <title>Complete genome sequence of Marivirga tractuosa type strain (H-43).</title>
        <authorList>
            <person name="Pagani I."/>
            <person name="Chertkov O."/>
            <person name="Lapidus A."/>
            <person name="Lucas S."/>
            <person name="Del Rio T.G."/>
            <person name="Tice H."/>
            <person name="Copeland A."/>
            <person name="Cheng J.F."/>
            <person name="Nolan M."/>
            <person name="Saunders E."/>
            <person name="Pitluck S."/>
            <person name="Held B."/>
            <person name="Goodwin L."/>
            <person name="Liolios K."/>
            <person name="Ovchinikova G."/>
            <person name="Ivanova N."/>
            <person name="Mavromatis K."/>
            <person name="Pati A."/>
            <person name="Chen A."/>
            <person name="Palaniappan K."/>
            <person name="Land M."/>
            <person name="Hauser L."/>
            <person name="Jeffries C.D."/>
            <person name="Detter J.C."/>
            <person name="Han C."/>
            <person name="Tapia R."/>
            <person name="Ngatchou-Djao O.D."/>
            <person name="Rohde M."/>
            <person name="Goker M."/>
            <person name="Spring S."/>
            <person name="Sikorski J."/>
            <person name="Woyke T."/>
            <person name="Bristow J."/>
            <person name="Eisen J.A."/>
            <person name="Markowitz V."/>
            <person name="Hugenholtz P."/>
            <person name="Klenk H.P."/>
            <person name="Kyrpides N.C."/>
        </authorList>
    </citation>
    <scope>NUCLEOTIDE SEQUENCE [LARGE SCALE GENOMIC DNA]</scope>
    <source>
        <strain evidence="8">ATCC 23168 / DSM 4126 / NBRC 15989 / NCIMB 1408 / VKM B-1430 / H-43</strain>
    </source>
</reference>
<dbReference type="GO" id="GO:0016987">
    <property type="term" value="F:sigma factor activity"/>
    <property type="evidence" value="ECO:0007669"/>
    <property type="project" value="UniProtKB-KW"/>
</dbReference>
<dbReference type="Gene3D" id="1.10.10.10">
    <property type="entry name" value="Winged helix-like DNA-binding domain superfamily/Winged helix DNA-binding domain"/>
    <property type="match status" value="1"/>
</dbReference>
<dbReference type="Gene3D" id="1.10.1740.10">
    <property type="match status" value="1"/>
</dbReference>
<comment type="similarity">
    <text evidence="1">Belongs to the sigma-70 factor family. ECF subfamily.</text>
</comment>
<dbReference type="PANTHER" id="PTHR43133:SF46">
    <property type="entry name" value="RNA POLYMERASE SIGMA-70 FACTOR ECF SUBFAMILY"/>
    <property type="match status" value="1"/>
</dbReference>
<proteinExistence type="inferred from homology"/>
<name>E4TMC1_MARTH</name>
<evidence type="ECO:0000313" key="8">
    <source>
        <dbReference type="Proteomes" id="UP000008720"/>
    </source>
</evidence>
<dbReference type="STRING" id="643867.Ftrac_2402"/>
<dbReference type="InterPro" id="IPR013249">
    <property type="entry name" value="RNA_pol_sigma70_r4_t2"/>
</dbReference>
<dbReference type="EMBL" id="CP002349">
    <property type="protein sequence ID" value="ADR22380.1"/>
    <property type="molecule type" value="Genomic_DNA"/>
</dbReference>
<accession>E4TMC1</accession>
<evidence type="ECO:0000259" key="6">
    <source>
        <dbReference type="Pfam" id="PF08281"/>
    </source>
</evidence>
<dbReference type="GO" id="GO:0006352">
    <property type="term" value="P:DNA-templated transcription initiation"/>
    <property type="evidence" value="ECO:0007669"/>
    <property type="project" value="InterPro"/>
</dbReference>
<dbReference type="InterPro" id="IPR036388">
    <property type="entry name" value="WH-like_DNA-bd_sf"/>
</dbReference>
<dbReference type="Proteomes" id="UP000008720">
    <property type="component" value="Chromosome"/>
</dbReference>
<dbReference type="AlphaFoldDB" id="E4TMC1"/>
<evidence type="ECO:0000256" key="2">
    <source>
        <dbReference type="ARBA" id="ARBA00023015"/>
    </source>
</evidence>
<evidence type="ECO:0000259" key="5">
    <source>
        <dbReference type="Pfam" id="PF04542"/>
    </source>
</evidence>
<keyword evidence="8" id="KW-1185">Reference proteome</keyword>
<dbReference type="NCBIfam" id="TIGR02937">
    <property type="entry name" value="sigma70-ECF"/>
    <property type="match status" value="1"/>
</dbReference>
<dbReference type="InterPro" id="IPR039425">
    <property type="entry name" value="RNA_pol_sigma-70-like"/>
</dbReference>
<feature type="domain" description="RNA polymerase sigma factor 70 region 4 type 2" evidence="6">
    <location>
        <begin position="103"/>
        <end position="153"/>
    </location>
</feature>
<keyword evidence="2" id="KW-0805">Transcription regulation</keyword>
<evidence type="ECO:0000256" key="3">
    <source>
        <dbReference type="ARBA" id="ARBA00023082"/>
    </source>
</evidence>
<dbReference type="InterPro" id="IPR014284">
    <property type="entry name" value="RNA_pol_sigma-70_dom"/>
</dbReference>
<dbReference type="KEGG" id="mtt:Ftrac_2402"/>
<dbReference type="PANTHER" id="PTHR43133">
    <property type="entry name" value="RNA POLYMERASE ECF-TYPE SIGMA FACTO"/>
    <property type="match status" value="1"/>
</dbReference>
<dbReference type="HOGENOM" id="CLU_047691_4_3_10"/>
<keyword evidence="4" id="KW-0804">Transcription</keyword>
<dbReference type="Pfam" id="PF04542">
    <property type="entry name" value="Sigma70_r2"/>
    <property type="match status" value="1"/>
</dbReference>
<keyword evidence="3" id="KW-0731">Sigma factor</keyword>
<evidence type="ECO:0000256" key="4">
    <source>
        <dbReference type="ARBA" id="ARBA00023163"/>
    </source>
</evidence>
<gene>
    <name evidence="7" type="ordered locus">Ftrac_2402</name>
</gene>
<organism evidence="7 8">
    <name type="scientific">Marivirga tractuosa (strain ATCC 23168 / DSM 4126 / NBRC 15989 / NCIMB 1408 / VKM B-1430 / H-43)</name>
    <name type="common">Microscilla tractuosa</name>
    <name type="synonym">Flexibacter tractuosus</name>
    <dbReference type="NCBI Taxonomy" id="643867"/>
    <lineage>
        <taxon>Bacteria</taxon>
        <taxon>Pseudomonadati</taxon>
        <taxon>Bacteroidota</taxon>
        <taxon>Cytophagia</taxon>
        <taxon>Cytophagales</taxon>
        <taxon>Marivirgaceae</taxon>
        <taxon>Marivirga</taxon>
    </lineage>
</organism>
<evidence type="ECO:0000313" key="7">
    <source>
        <dbReference type="EMBL" id="ADR22380.1"/>
    </source>
</evidence>
<dbReference type="SUPFAM" id="SSF88946">
    <property type="entry name" value="Sigma2 domain of RNA polymerase sigma factors"/>
    <property type="match status" value="1"/>
</dbReference>
<evidence type="ECO:0000256" key="1">
    <source>
        <dbReference type="ARBA" id="ARBA00010641"/>
    </source>
</evidence>
<dbReference type="eggNOG" id="COG1595">
    <property type="taxonomic scope" value="Bacteria"/>
</dbReference>
<sequence>MKQKLIQQFYQDYQEKLIKFAFALMRSQENAEEAVHNVFRRLWASDKLSEIEKPYPYLIQCTKFEAYAILAQEKKQKEVNLQFLKSEAEEKRLVETNENRLIQLRTAIDSLPPKCKKIMRLKVDDGLTHREISDYLKLSKKTVENQVTIAIKKIKKYLSDH</sequence>
<dbReference type="InterPro" id="IPR007627">
    <property type="entry name" value="RNA_pol_sigma70_r2"/>
</dbReference>
<dbReference type="InterPro" id="IPR013325">
    <property type="entry name" value="RNA_pol_sigma_r2"/>
</dbReference>
<dbReference type="SUPFAM" id="SSF88659">
    <property type="entry name" value="Sigma3 and sigma4 domains of RNA polymerase sigma factors"/>
    <property type="match status" value="1"/>
</dbReference>
<protein>
    <submittedName>
        <fullName evidence="7">RNA polymerase, sigma-24 subunit, ECF subfamily</fullName>
    </submittedName>
</protein>
<dbReference type="GO" id="GO:0003677">
    <property type="term" value="F:DNA binding"/>
    <property type="evidence" value="ECO:0007669"/>
    <property type="project" value="InterPro"/>
</dbReference>